<keyword evidence="3 6" id="KW-0812">Transmembrane</keyword>
<evidence type="ECO:0000313" key="7">
    <source>
        <dbReference type="EMBL" id="TCM65042.1"/>
    </source>
</evidence>
<comment type="subcellular location">
    <subcellularLocation>
        <location evidence="1">Membrane</location>
        <topology evidence="1">Multi-pass membrane protein</topology>
    </subcellularLocation>
</comment>
<dbReference type="PANTHER" id="PTHR21716:SF64">
    <property type="entry name" value="AI-2 TRANSPORT PROTEIN TQSA"/>
    <property type="match status" value="1"/>
</dbReference>
<feature type="transmembrane region" description="Helical" evidence="6">
    <location>
        <begin position="231"/>
        <end position="262"/>
    </location>
</feature>
<dbReference type="AlphaFoldDB" id="A0A4R1XPH3"/>
<dbReference type="Proteomes" id="UP000294963">
    <property type="component" value="Unassembled WGS sequence"/>
</dbReference>
<comment type="caution">
    <text evidence="7">The sequence shown here is derived from an EMBL/GenBank/DDBJ whole genome shotgun (WGS) entry which is preliminary data.</text>
</comment>
<evidence type="ECO:0000256" key="3">
    <source>
        <dbReference type="ARBA" id="ARBA00022692"/>
    </source>
</evidence>
<dbReference type="OrthoDB" id="9799225at2"/>
<dbReference type="GO" id="GO:0016020">
    <property type="term" value="C:membrane"/>
    <property type="evidence" value="ECO:0007669"/>
    <property type="project" value="UniProtKB-SubCell"/>
</dbReference>
<keyword evidence="4 6" id="KW-1133">Transmembrane helix</keyword>
<keyword evidence="8" id="KW-1185">Reference proteome</keyword>
<keyword evidence="5 6" id="KW-0472">Membrane</keyword>
<feature type="transmembrane region" description="Helical" evidence="6">
    <location>
        <begin position="141"/>
        <end position="168"/>
    </location>
</feature>
<evidence type="ECO:0000256" key="4">
    <source>
        <dbReference type="ARBA" id="ARBA00022989"/>
    </source>
</evidence>
<feature type="transmembrane region" description="Helical" evidence="6">
    <location>
        <begin position="35"/>
        <end position="56"/>
    </location>
</feature>
<dbReference type="Pfam" id="PF01594">
    <property type="entry name" value="AI-2E_transport"/>
    <property type="match status" value="1"/>
</dbReference>
<evidence type="ECO:0000256" key="2">
    <source>
        <dbReference type="ARBA" id="ARBA00009773"/>
    </source>
</evidence>
<feature type="transmembrane region" description="Helical" evidence="6">
    <location>
        <begin position="308"/>
        <end position="337"/>
    </location>
</feature>
<dbReference type="EMBL" id="SLVJ01000016">
    <property type="protein sequence ID" value="TCM65042.1"/>
    <property type="molecule type" value="Genomic_DNA"/>
</dbReference>
<evidence type="ECO:0000256" key="6">
    <source>
        <dbReference type="SAM" id="Phobius"/>
    </source>
</evidence>
<feature type="transmembrane region" description="Helical" evidence="6">
    <location>
        <begin position="12"/>
        <end position="29"/>
    </location>
</feature>
<accession>A0A4R1XPH3</accession>
<dbReference type="InterPro" id="IPR002549">
    <property type="entry name" value="AI-2E-like"/>
</dbReference>
<reference evidence="7 8" key="1">
    <citation type="submission" date="2019-03" db="EMBL/GenBank/DDBJ databases">
        <title>Genomic analyses of the natural microbiome of Caenorhabditis elegans.</title>
        <authorList>
            <person name="Samuel B."/>
        </authorList>
    </citation>
    <scope>NUCLEOTIDE SEQUENCE [LARGE SCALE GENOMIC DNA]</scope>
    <source>
        <strain evidence="7 8">JUb89</strain>
    </source>
</reference>
<proteinExistence type="inferred from homology"/>
<organism evidence="7 8">
    <name type="scientific">Acinetobacter calcoaceticus</name>
    <dbReference type="NCBI Taxonomy" id="471"/>
    <lineage>
        <taxon>Bacteria</taxon>
        <taxon>Pseudomonadati</taxon>
        <taxon>Pseudomonadota</taxon>
        <taxon>Gammaproteobacteria</taxon>
        <taxon>Moraxellales</taxon>
        <taxon>Moraxellaceae</taxon>
        <taxon>Acinetobacter</taxon>
        <taxon>Acinetobacter calcoaceticus/baumannii complex</taxon>
    </lineage>
</organism>
<dbReference type="GO" id="GO:0055085">
    <property type="term" value="P:transmembrane transport"/>
    <property type="evidence" value="ECO:0007669"/>
    <property type="project" value="TreeGrafter"/>
</dbReference>
<dbReference type="PANTHER" id="PTHR21716">
    <property type="entry name" value="TRANSMEMBRANE PROTEIN"/>
    <property type="match status" value="1"/>
</dbReference>
<gene>
    <name evidence="7" type="ORF">EC844_1165</name>
</gene>
<comment type="similarity">
    <text evidence="2">Belongs to the autoinducer-2 exporter (AI-2E) (TC 2.A.86) family.</text>
</comment>
<feature type="transmembrane region" description="Helical" evidence="6">
    <location>
        <begin position="269"/>
        <end position="288"/>
    </location>
</feature>
<evidence type="ECO:0000313" key="8">
    <source>
        <dbReference type="Proteomes" id="UP000294963"/>
    </source>
</evidence>
<protein>
    <submittedName>
        <fullName evidence="7">Putative PurR-regulated permease PerM</fullName>
    </submittedName>
</protein>
<evidence type="ECO:0000256" key="1">
    <source>
        <dbReference type="ARBA" id="ARBA00004141"/>
    </source>
</evidence>
<sequence length="370" mass="40947">MRDNHTTWQKTLQSLVYLLLFIILSGWLLKVGQSFLLPVFIAAISMYILVTMTEWLGRLPLLSRSPTWFRRILVLIGFLITVVGLSQIILTTGEQIMVSAPVYQANLEKMLIELSINMGWSQDPDWKVLREMSIDKINMQYLLTTIISALSSFTGMTVLVVVYALFMLSERGGFATKFALAFPGKGAARTKALVMDINRKIGDYLAVKTLINIILAVMSLVILWLCGVEHALFWALIIGLLNYIPYIGSLLGVVFPVLLALVQFGSIQMMLLVASLLTIAQMYTGNILEPKMIGKQINLSPFVVLVSLSLWSSLWGVAGAILAVPLTSILVIILGAFKSTRSVAILLMDDPSIYLSEAMSEGYSDLEEDA</sequence>
<feature type="transmembrane region" description="Helical" evidence="6">
    <location>
        <begin position="68"/>
        <end position="90"/>
    </location>
</feature>
<feature type="transmembrane region" description="Helical" evidence="6">
    <location>
        <begin position="205"/>
        <end position="225"/>
    </location>
</feature>
<evidence type="ECO:0000256" key="5">
    <source>
        <dbReference type="ARBA" id="ARBA00023136"/>
    </source>
</evidence>
<name>A0A4R1XPH3_ACICA</name>